<evidence type="ECO:0000313" key="1">
    <source>
        <dbReference type="EMBL" id="RDX86142.1"/>
    </source>
</evidence>
<dbReference type="OrthoDB" id="1749397at2759"/>
<organism evidence="1 2">
    <name type="scientific">Mucuna pruriens</name>
    <name type="common">Velvet bean</name>
    <name type="synonym">Dolichos pruriens</name>
    <dbReference type="NCBI Taxonomy" id="157652"/>
    <lineage>
        <taxon>Eukaryota</taxon>
        <taxon>Viridiplantae</taxon>
        <taxon>Streptophyta</taxon>
        <taxon>Embryophyta</taxon>
        <taxon>Tracheophyta</taxon>
        <taxon>Spermatophyta</taxon>
        <taxon>Magnoliopsida</taxon>
        <taxon>eudicotyledons</taxon>
        <taxon>Gunneridae</taxon>
        <taxon>Pentapetalae</taxon>
        <taxon>rosids</taxon>
        <taxon>fabids</taxon>
        <taxon>Fabales</taxon>
        <taxon>Fabaceae</taxon>
        <taxon>Papilionoideae</taxon>
        <taxon>50 kb inversion clade</taxon>
        <taxon>NPAAA clade</taxon>
        <taxon>indigoferoid/millettioid clade</taxon>
        <taxon>Phaseoleae</taxon>
        <taxon>Mucuna</taxon>
    </lineage>
</organism>
<evidence type="ECO:0000313" key="2">
    <source>
        <dbReference type="Proteomes" id="UP000257109"/>
    </source>
</evidence>
<keyword evidence="2" id="KW-1185">Reference proteome</keyword>
<dbReference type="STRING" id="157652.A0A371G6F5"/>
<dbReference type="Proteomes" id="UP000257109">
    <property type="component" value="Unassembled WGS sequence"/>
</dbReference>
<feature type="non-terminal residue" evidence="1">
    <location>
        <position position="1"/>
    </location>
</feature>
<gene>
    <name evidence="1" type="ORF">CR513_32563</name>
</gene>
<dbReference type="SUPFAM" id="SSF53098">
    <property type="entry name" value="Ribonuclease H-like"/>
    <property type="match status" value="1"/>
</dbReference>
<name>A0A371G6F5_MUCPR</name>
<dbReference type="InterPro" id="IPR012337">
    <property type="entry name" value="RNaseH-like_sf"/>
</dbReference>
<accession>A0A371G6F5</accession>
<sequence length="285" mass="32387">MFPYLFTKESVESFKCDICQFSKHDRATFSPKPSNNSISGAKWFVSLIDDSTYATWIFLMKHKYEVCQIFVDFLHLVKNQFDKYIKRLQSDNGTEFFLKDNGVVHELTCVNTSQQNVYLLEVARALLFQMSIPNVYWGEAAITATYLINRLPTHVLNGISLIKHILSFFPSSPLMLSLLSRVFGCVAFVHSHNPHRGKLDPRAVNVFSLVIPQIKRGLSVIIIRVIGMSSIQVQEVTKPTLVPKQVQLSKLEVSILENPIKESFIVAIDVIKIPTLVLEALKDEN</sequence>
<comment type="caution">
    <text evidence="1">The sequence shown here is derived from an EMBL/GenBank/DDBJ whole genome shotgun (WGS) entry which is preliminary data.</text>
</comment>
<dbReference type="AlphaFoldDB" id="A0A371G6F5"/>
<dbReference type="EMBL" id="QJKJ01006599">
    <property type="protein sequence ID" value="RDX86142.1"/>
    <property type="molecule type" value="Genomic_DNA"/>
</dbReference>
<dbReference type="PANTHER" id="PTHR42648">
    <property type="entry name" value="TRANSPOSASE, PUTATIVE-RELATED"/>
    <property type="match status" value="1"/>
</dbReference>
<proteinExistence type="predicted"/>
<evidence type="ECO:0008006" key="3">
    <source>
        <dbReference type="Google" id="ProtNLM"/>
    </source>
</evidence>
<protein>
    <recommendedName>
        <fullName evidence="3">Integrase catalytic domain-containing protein</fullName>
    </recommendedName>
</protein>
<dbReference type="GO" id="GO:0003676">
    <property type="term" value="F:nucleic acid binding"/>
    <property type="evidence" value="ECO:0007669"/>
    <property type="project" value="InterPro"/>
</dbReference>
<dbReference type="Gene3D" id="3.30.420.10">
    <property type="entry name" value="Ribonuclease H-like superfamily/Ribonuclease H"/>
    <property type="match status" value="1"/>
</dbReference>
<dbReference type="PANTHER" id="PTHR42648:SF31">
    <property type="entry name" value="RNA-DIRECTED DNA POLYMERASE"/>
    <property type="match status" value="1"/>
</dbReference>
<dbReference type="InterPro" id="IPR036397">
    <property type="entry name" value="RNaseH_sf"/>
</dbReference>
<reference evidence="1" key="1">
    <citation type="submission" date="2018-05" db="EMBL/GenBank/DDBJ databases">
        <title>Draft genome of Mucuna pruriens seed.</title>
        <authorList>
            <person name="Nnadi N.E."/>
            <person name="Vos R."/>
            <person name="Hasami M.H."/>
            <person name="Devisetty U.K."/>
            <person name="Aguiy J.C."/>
        </authorList>
    </citation>
    <scope>NUCLEOTIDE SEQUENCE [LARGE SCALE GENOMIC DNA]</scope>
    <source>
        <strain evidence="1">JCA_2017</strain>
    </source>
</reference>
<dbReference type="InterPro" id="IPR039537">
    <property type="entry name" value="Retrotran_Ty1/copia-like"/>
</dbReference>